<evidence type="ECO:0000313" key="4">
    <source>
        <dbReference type="Proteomes" id="UP000464577"/>
    </source>
</evidence>
<keyword evidence="1" id="KW-1133">Transmembrane helix</keyword>
<sequence length="160" mass="17749">MDPFARRLGAVFGLVSIGLLAGAFFSYRNTRQWLSETDKVTGRVIGLDKRQSVDRSNDRDRYSTAYYPVVQFSGPAGQSITFRSSVGSSSSDYQVGESVPVLYDRQNPSDARVDAFMSIWLVPLVLGALGVVFMIAGLFLSFFNSVTYVYTNGAWHRHTP</sequence>
<dbReference type="Pfam" id="PF12158">
    <property type="entry name" value="DUF3592"/>
    <property type="match status" value="1"/>
</dbReference>
<gene>
    <name evidence="3" type="ORF">GJR95_39785</name>
</gene>
<dbReference type="AlphaFoldDB" id="A0A6P1WAK7"/>
<keyword evidence="4" id="KW-1185">Reference proteome</keyword>
<reference evidence="3 4" key="1">
    <citation type="submission" date="2019-11" db="EMBL/GenBank/DDBJ databases">
        <title>Spirosoma endbachense sp. nov., isolated from a natural salt meadow.</title>
        <authorList>
            <person name="Rojas J."/>
            <person name="Ambika Manirajan B."/>
            <person name="Ratering S."/>
            <person name="Suarez C."/>
            <person name="Geissler-Plaum R."/>
            <person name="Schnell S."/>
        </authorList>
    </citation>
    <scope>NUCLEOTIDE SEQUENCE [LARGE SCALE GENOMIC DNA]</scope>
    <source>
        <strain evidence="3 4">I-24</strain>
    </source>
</reference>
<keyword evidence="1" id="KW-0472">Membrane</keyword>
<proteinExistence type="predicted"/>
<keyword evidence="1" id="KW-0812">Transmembrane</keyword>
<feature type="transmembrane region" description="Helical" evidence="1">
    <location>
        <begin position="119"/>
        <end position="143"/>
    </location>
</feature>
<dbReference type="KEGG" id="senf:GJR95_39785"/>
<protein>
    <submittedName>
        <fullName evidence="3">DUF3592 domain-containing protein</fullName>
    </submittedName>
</protein>
<feature type="transmembrane region" description="Helical" evidence="1">
    <location>
        <begin position="6"/>
        <end position="27"/>
    </location>
</feature>
<evidence type="ECO:0000259" key="2">
    <source>
        <dbReference type="Pfam" id="PF12158"/>
    </source>
</evidence>
<organism evidence="3 4">
    <name type="scientific">Spirosoma endbachense</name>
    <dbReference type="NCBI Taxonomy" id="2666025"/>
    <lineage>
        <taxon>Bacteria</taxon>
        <taxon>Pseudomonadati</taxon>
        <taxon>Bacteroidota</taxon>
        <taxon>Cytophagia</taxon>
        <taxon>Cytophagales</taxon>
        <taxon>Cytophagaceae</taxon>
        <taxon>Spirosoma</taxon>
    </lineage>
</organism>
<evidence type="ECO:0000256" key="1">
    <source>
        <dbReference type="SAM" id="Phobius"/>
    </source>
</evidence>
<name>A0A6P1WAK7_9BACT</name>
<dbReference type="InterPro" id="IPR021994">
    <property type="entry name" value="DUF3592"/>
</dbReference>
<feature type="domain" description="DUF3592" evidence="2">
    <location>
        <begin position="40"/>
        <end position="116"/>
    </location>
</feature>
<dbReference type="RefSeq" id="WP_162391192.1">
    <property type="nucleotide sequence ID" value="NZ_CP045997.1"/>
</dbReference>
<dbReference type="Proteomes" id="UP000464577">
    <property type="component" value="Chromosome"/>
</dbReference>
<evidence type="ECO:0000313" key="3">
    <source>
        <dbReference type="EMBL" id="QHW00797.1"/>
    </source>
</evidence>
<dbReference type="EMBL" id="CP045997">
    <property type="protein sequence ID" value="QHW00797.1"/>
    <property type="molecule type" value="Genomic_DNA"/>
</dbReference>
<accession>A0A6P1WAK7</accession>